<evidence type="ECO:0000313" key="3">
    <source>
        <dbReference type="Proteomes" id="UP000005237"/>
    </source>
</evidence>
<dbReference type="GO" id="GO:0006694">
    <property type="term" value="P:steroid biosynthetic process"/>
    <property type="evidence" value="ECO:0007669"/>
    <property type="project" value="InterPro"/>
</dbReference>
<accession>A0A8R1DF69</accession>
<dbReference type="InterPro" id="IPR002225">
    <property type="entry name" value="3Beta_OHSteriod_DH/Estase"/>
</dbReference>
<dbReference type="EnsemblMetazoa" id="CJA01018.1">
    <property type="protein sequence ID" value="CJA01018.1"/>
    <property type="gene ID" value="WBGene00120222"/>
</dbReference>
<sequence length="246" mass="27339">MSIVIIGGGGFLGAHLVSELQRNLVKSKLIIIDPHPRLTSFEKIEISEENITYVKYIDTYSATKAAAESFVLSQSTPLFKTSCLRFRAIYGPQDVSVAEKVVKMVQLGLLMVRISRHGREAISNMSAGENCASALYLADKALQKKDGPHGRAYFITDGETIGQYTVWNPLIKALGKKPSQSSLSYFLASAFVTLSTFICYELLNVGPPMSRFELEILVNDNTYSIRRAQEELGFQPQKQLFAKVLF</sequence>
<reference evidence="2" key="2">
    <citation type="submission" date="2022-06" db="UniProtKB">
        <authorList>
            <consortium name="EnsemblMetazoa"/>
        </authorList>
    </citation>
    <scope>IDENTIFICATION</scope>
    <source>
        <strain evidence="2">DF5081</strain>
    </source>
</reference>
<proteinExistence type="predicted"/>
<name>A0A8R1DF69_CAEJA</name>
<dbReference type="GO" id="GO:0016616">
    <property type="term" value="F:oxidoreductase activity, acting on the CH-OH group of donors, NAD or NADP as acceptor"/>
    <property type="evidence" value="ECO:0007669"/>
    <property type="project" value="InterPro"/>
</dbReference>
<dbReference type="AlphaFoldDB" id="A0A8R1DF69"/>
<keyword evidence="3" id="KW-1185">Reference proteome</keyword>
<dbReference type="GO" id="GO:0005737">
    <property type="term" value="C:cytoplasm"/>
    <property type="evidence" value="ECO:0007669"/>
    <property type="project" value="TreeGrafter"/>
</dbReference>
<dbReference type="SUPFAM" id="SSF51735">
    <property type="entry name" value="NAD(P)-binding Rossmann-fold domains"/>
    <property type="match status" value="1"/>
</dbReference>
<dbReference type="Proteomes" id="UP000005237">
    <property type="component" value="Unassembled WGS sequence"/>
</dbReference>
<protein>
    <submittedName>
        <fullName evidence="2">3Beta_HSD domain-containing protein</fullName>
    </submittedName>
</protein>
<dbReference type="InterPro" id="IPR051783">
    <property type="entry name" value="NAD(P)-dependent_oxidoreduct"/>
</dbReference>
<dbReference type="Pfam" id="PF01073">
    <property type="entry name" value="3Beta_HSD"/>
    <property type="match status" value="1"/>
</dbReference>
<dbReference type="PANTHER" id="PTHR48079">
    <property type="entry name" value="PROTEIN YEEZ"/>
    <property type="match status" value="1"/>
</dbReference>
<organism evidence="2 3">
    <name type="scientific">Caenorhabditis japonica</name>
    <dbReference type="NCBI Taxonomy" id="281687"/>
    <lineage>
        <taxon>Eukaryota</taxon>
        <taxon>Metazoa</taxon>
        <taxon>Ecdysozoa</taxon>
        <taxon>Nematoda</taxon>
        <taxon>Chromadorea</taxon>
        <taxon>Rhabditida</taxon>
        <taxon>Rhabditina</taxon>
        <taxon>Rhabditomorpha</taxon>
        <taxon>Rhabditoidea</taxon>
        <taxon>Rhabditidae</taxon>
        <taxon>Peloderinae</taxon>
        <taxon>Caenorhabditis</taxon>
    </lineage>
</organism>
<evidence type="ECO:0000259" key="1">
    <source>
        <dbReference type="Pfam" id="PF01073"/>
    </source>
</evidence>
<dbReference type="Gene3D" id="3.40.50.720">
    <property type="entry name" value="NAD(P)-binding Rossmann-like Domain"/>
    <property type="match status" value="1"/>
</dbReference>
<dbReference type="GO" id="GO:0004029">
    <property type="term" value="F:aldehyde dehydrogenase (NAD+) activity"/>
    <property type="evidence" value="ECO:0007669"/>
    <property type="project" value="TreeGrafter"/>
</dbReference>
<dbReference type="InterPro" id="IPR036291">
    <property type="entry name" value="NAD(P)-bd_dom_sf"/>
</dbReference>
<feature type="domain" description="3-beta hydroxysteroid dehydrogenase/isomerase" evidence="1">
    <location>
        <begin position="48"/>
        <end position="180"/>
    </location>
</feature>
<evidence type="ECO:0000313" key="2">
    <source>
        <dbReference type="EnsemblMetazoa" id="CJA01018.1"/>
    </source>
</evidence>
<reference evidence="3" key="1">
    <citation type="submission" date="2010-08" db="EMBL/GenBank/DDBJ databases">
        <authorList>
            <consortium name="Caenorhabditis japonica Sequencing Consortium"/>
            <person name="Wilson R.K."/>
        </authorList>
    </citation>
    <scope>NUCLEOTIDE SEQUENCE [LARGE SCALE GENOMIC DNA]</scope>
    <source>
        <strain evidence="3">DF5081</strain>
    </source>
</reference>
<dbReference type="PANTHER" id="PTHR48079:SF6">
    <property type="entry name" value="NAD(P)-BINDING DOMAIN-CONTAINING PROTEIN-RELATED"/>
    <property type="match status" value="1"/>
</dbReference>